<dbReference type="InterPro" id="IPR027417">
    <property type="entry name" value="P-loop_NTPase"/>
</dbReference>
<evidence type="ECO:0000313" key="3">
    <source>
        <dbReference type="EMBL" id="KAG6467906.1"/>
    </source>
</evidence>
<dbReference type="EMBL" id="JACMSC010000022">
    <property type="protein sequence ID" value="KAG6467906.1"/>
    <property type="molecule type" value="Genomic_DNA"/>
</dbReference>
<dbReference type="Pfam" id="PF00931">
    <property type="entry name" value="NB-ARC"/>
    <property type="match status" value="1"/>
</dbReference>
<dbReference type="AlphaFoldDB" id="A0A8J5BYV4"/>
<reference evidence="3 4" key="1">
    <citation type="submission" date="2020-08" db="EMBL/GenBank/DDBJ databases">
        <title>Plant Genome Project.</title>
        <authorList>
            <person name="Zhang R.-G."/>
        </authorList>
    </citation>
    <scope>NUCLEOTIDE SEQUENCE [LARGE SCALE GENOMIC DNA]</scope>
    <source>
        <tissue evidence="3">Rhizome</tissue>
    </source>
</reference>
<evidence type="ECO:0000259" key="2">
    <source>
        <dbReference type="Pfam" id="PF00931"/>
    </source>
</evidence>
<organism evidence="3 4">
    <name type="scientific">Zingiber officinale</name>
    <name type="common">Ginger</name>
    <name type="synonym">Amomum zingiber</name>
    <dbReference type="NCBI Taxonomy" id="94328"/>
    <lineage>
        <taxon>Eukaryota</taxon>
        <taxon>Viridiplantae</taxon>
        <taxon>Streptophyta</taxon>
        <taxon>Embryophyta</taxon>
        <taxon>Tracheophyta</taxon>
        <taxon>Spermatophyta</taxon>
        <taxon>Magnoliopsida</taxon>
        <taxon>Liliopsida</taxon>
        <taxon>Zingiberales</taxon>
        <taxon>Zingiberaceae</taxon>
        <taxon>Zingiber</taxon>
    </lineage>
</organism>
<protein>
    <recommendedName>
        <fullName evidence="2">NB-ARC domain-containing protein</fullName>
    </recommendedName>
</protein>
<comment type="caution">
    <text evidence="3">The sequence shown here is derived from an EMBL/GenBank/DDBJ whole genome shotgun (WGS) entry which is preliminary data.</text>
</comment>
<dbReference type="PANTHER" id="PTHR36766">
    <property type="entry name" value="PLANT BROAD-SPECTRUM MILDEW RESISTANCE PROTEIN RPW8"/>
    <property type="match status" value="1"/>
</dbReference>
<feature type="region of interest" description="Disordered" evidence="1">
    <location>
        <begin position="24"/>
        <end position="49"/>
    </location>
</feature>
<proteinExistence type="predicted"/>
<dbReference type="PANTHER" id="PTHR36766:SF51">
    <property type="entry name" value="DISEASE RESISTANCE RPP13-LIKE PROTEIN 1"/>
    <property type="match status" value="1"/>
</dbReference>
<sequence length="295" mass="33450">MQRSQQLLDLRLVKADSSRYGGCSHLLPDRQARRNRSRPSAEGLQSGAPPLGQIHAHIDRITAELKVMKAFLEGSNWLTAAVNKPLEAWIEQFRFPKSSLGHRESEGHCHRWDGWPGKTTLAQLVYNDDAVKAYFESSRMWTVGGDEFDAANIMNSVLQQDTGKPDKISEIELVRKKIENAFSGKKFLLVMDDVWNEAYLSLLLVTKLAHAHLLSFRFLQKLDLRSMAEITLMVAEFHGHGGFPSLQELSLDKMDNLEEWSKSHDVDELFPKLQSLKISGCPKLKSMPRLLTVNK</sequence>
<evidence type="ECO:0000256" key="1">
    <source>
        <dbReference type="SAM" id="MobiDB-lite"/>
    </source>
</evidence>
<accession>A0A8J5BYV4</accession>
<dbReference type="InterPro" id="IPR002182">
    <property type="entry name" value="NB-ARC"/>
</dbReference>
<name>A0A8J5BYV4_ZINOF</name>
<dbReference type="Proteomes" id="UP000734854">
    <property type="component" value="Unassembled WGS sequence"/>
</dbReference>
<evidence type="ECO:0000313" key="4">
    <source>
        <dbReference type="Proteomes" id="UP000734854"/>
    </source>
</evidence>
<keyword evidence="4" id="KW-1185">Reference proteome</keyword>
<dbReference type="SUPFAM" id="SSF52540">
    <property type="entry name" value="P-loop containing nucleoside triphosphate hydrolases"/>
    <property type="match status" value="1"/>
</dbReference>
<dbReference type="SUPFAM" id="SSF52047">
    <property type="entry name" value="RNI-like"/>
    <property type="match status" value="1"/>
</dbReference>
<dbReference type="GO" id="GO:0043531">
    <property type="term" value="F:ADP binding"/>
    <property type="evidence" value="ECO:0007669"/>
    <property type="project" value="InterPro"/>
</dbReference>
<dbReference type="Gene3D" id="3.40.50.300">
    <property type="entry name" value="P-loop containing nucleotide triphosphate hydrolases"/>
    <property type="match status" value="1"/>
</dbReference>
<gene>
    <name evidence="3" type="ORF">ZIOFF_072471</name>
</gene>
<feature type="domain" description="NB-ARC" evidence="2">
    <location>
        <begin position="117"/>
        <end position="201"/>
    </location>
</feature>